<evidence type="ECO:0000256" key="4">
    <source>
        <dbReference type="SAM" id="MobiDB-lite"/>
    </source>
</evidence>
<evidence type="ECO:0000313" key="7">
    <source>
        <dbReference type="Proteomes" id="UP001190700"/>
    </source>
</evidence>
<organism evidence="6 7">
    <name type="scientific">Cymbomonas tetramitiformis</name>
    <dbReference type="NCBI Taxonomy" id="36881"/>
    <lineage>
        <taxon>Eukaryota</taxon>
        <taxon>Viridiplantae</taxon>
        <taxon>Chlorophyta</taxon>
        <taxon>Pyramimonadophyceae</taxon>
        <taxon>Pyramimonadales</taxon>
        <taxon>Pyramimonadaceae</taxon>
        <taxon>Cymbomonas</taxon>
    </lineage>
</organism>
<dbReference type="PROSITE" id="PS50878">
    <property type="entry name" value="RT_POL"/>
    <property type="match status" value="1"/>
</dbReference>
<dbReference type="SUPFAM" id="SSF56672">
    <property type="entry name" value="DNA/RNA polymerases"/>
    <property type="match status" value="2"/>
</dbReference>
<keyword evidence="7" id="KW-1185">Reference proteome</keyword>
<comment type="caution">
    <text evidence="6">The sequence shown here is derived from an EMBL/GenBank/DDBJ whole genome shotgun (WGS) entry which is preliminary data.</text>
</comment>
<gene>
    <name evidence="6" type="ORF">CYMTET_50385</name>
</gene>
<accession>A0AAE0BNA3</accession>
<dbReference type="InterPro" id="IPR013762">
    <property type="entry name" value="Integrase-like_cat_sf"/>
</dbReference>
<proteinExistence type="predicted"/>
<dbReference type="GO" id="GO:0006310">
    <property type="term" value="P:DNA recombination"/>
    <property type="evidence" value="ECO:0007669"/>
    <property type="project" value="UniProtKB-KW"/>
</dbReference>
<evidence type="ECO:0000313" key="6">
    <source>
        <dbReference type="EMBL" id="KAK3239702.1"/>
    </source>
</evidence>
<dbReference type="CDD" id="cd09275">
    <property type="entry name" value="RNase_HI_RT_DIRS1"/>
    <property type="match status" value="2"/>
</dbReference>
<dbReference type="GO" id="GO:0015074">
    <property type="term" value="P:DNA integration"/>
    <property type="evidence" value="ECO:0007669"/>
    <property type="project" value="InterPro"/>
</dbReference>
<dbReference type="Gene3D" id="2.30.30.140">
    <property type="match status" value="1"/>
</dbReference>
<keyword evidence="1" id="KW-0238">DNA-binding</keyword>
<evidence type="ECO:0000259" key="5">
    <source>
        <dbReference type="PROSITE" id="PS50878"/>
    </source>
</evidence>
<dbReference type="PANTHER" id="PTHR33050">
    <property type="entry name" value="REVERSE TRANSCRIPTASE DOMAIN-CONTAINING PROTEIN"/>
    <property type="match status" value="1"/>
</dbReference>
<dbReference type="CDD" id="cd20404">
    <property type="entry name" value="Tudor_Agenet_AtEML-like"/>
    <property type="match status" value="1"/>
</dbReference>
<keyword evidence="2" id="KW-0233">DNA recombination</keyword>
<dbReference type="InterPro" id="IPR010998">
    <property type="entry name" value="Integrase_recombinase_N"/>
</dbReference>
<dbReference type="InterPro" id="IPR043502">
    <property type="entry name" value="DNA/RNA_pol_sf"/>
</dbReference>
<dbReference type="Gene3D" id="3.10.10.10">
    <property type="entry name" value="HIV Type 1 Reverse Transcriptase, subunit A, domain 1"/>
    <property type="match status" value="1"/>
</dbReference>
<dbReference type="SUPFAM" id="SSF47823">
    <property type="entry name" value="lambda integrase-like, N-terminal domain"/>
    <property type="match status" value="2"/>
</dbReference>
<evidence type="ECO:0000256" key="1">
    <source>
        <dbReference type="ARBA" id="ARBA00023125"/>
    </source>
</evidence>
<feature type="coiled-coil region" evidence="3">
    <location>
        <begin position="1365"/>
        <end position="1392"/>
    </location>
</feature>
<reference evidence="6 7" key="1">
    <citation type="journal article" date="2015" name="Genome Biol. Evol.">
        <title>Comparative Genomics of a Bacterivorous Green Alga Reveals Evolutionary Causalities and Consequences of Phago-Mixotrophic Mode of Nutrition.</title>
        <authorList>
            <person name="Burns J.A."/>
            <person name="Paasch A."/>
            <person name="Narechania A."/>
            <person name="Kim E."/>
        </authorList>
    </citation>
    <scope>NUCLEOTIDE SEQUENCE [LARGE SCALE GENOMIC DNA]</scope>
    <source>
        <strain evidence="6 7">PLY_AMNH</strain>
    </source>
</reference>
<dbReference type="Gene3D" id="3.30.70.270">
    <property type="match status" value="1"/>
</dbReference>
<dbReference type="Gene3D" id="3.30.420.10">
    <property type="entry name" value="Ribonuclease H-like superfamily/Ribonuclease H"/>
    <property type="match status" value="1"/>
</dbReference>
<dbReference type="InterPro" id="IPR036397">
    <property type="entry name" value="RNaseH_sf"/>
</dbReference>
<dbReference type="Proteomes" id="UP001190700">
    <property type="component" value="Unassembled WGS sequence"/>
</dbReference>
<dbReference type="EMBL" id="LGRX02033844">
    <property type="protein sequence ID" value="KAK3239702.1"/>
    <property type="molecule type" value="Genomic_DNA"/>
</dbReference>
<dbReference type="SUPFAM" id="SSF56349">
    <property type="entry name" value="DNA breaking-rejoining enzymes"/>
    <property type="match status" value="2"/>
</dbReference>
<dbReference type="Gene3D" id="1.10.150.130">
    <property type="match status" value="2"/>
</dbReference>
<dbReference type="GO" id="GO:0003677">
    <property type="term" value="F:DNA binding"/>
    <property type="evidence" value="ECO:0007669"/>
    <property type="project" value="UniProtKB-KW"/>
</dbReference>
<dbReference type="InterPro" id="IPR043128">
    <property type="entry name" value="Rev_trsase/Diguanyl_cyclase"/>
</dbReference>
<dbReference type="InterPro" id="IPR000477">
    <property type="entry name" value="RT_dom"/>
</dbReference>
<feature type="domain" description="Reverse transcriptase" evidence="5">
    <location>
        <begin position="359"/>
        <end position="580"/>
    </location>
</feature>
<dbReference type="InterPro" id="IPR011010">
    <property type="entry name" value="DNA_brk_join_enz"/>
</dbReference>
<keyword evidence="3" id="KW-0175">Coiled coil</keyword>
<evidence type="ECO:0000256" key="3">
    <source>
        <dbReference type="SAM" id="Coils"/>
    </source>
</evidence>
<protein>
    <recommendedName>
        <fullName evidence="5">Reverse transcriptase domain-containing protein</fullName>
    </recommendedName>
</protein>
<name>A0AAE0BNA3_9CHLO</name>
<feature type="region of interest" description="Disordered" evidence="4">
    <location>
        <begin position="286"/>
        <end position="309"/>
    </location>
</feature>
<evidence type="ECO:0000256" key="2">
    <source>
        <dbReference type="ARBA" id="ARBA00023172"/>
    </source>
</evidence>
<feature type="region of interest" description="Disordered" evidence="4">
    <location>
        <begin position="1"/>
        <end position="24"/>
    </location>
</feature>
<dbReference type="Gene3D" id="1.10.443.10">
    <property type="entry name" value="Intergrase catalytic core"/>
    <property type="match status" value="2"/>
</dbReference>
<dbReference type="Pfam" id="PF00078">
    <property type="entry name" value="RVT_1"/>
    <property type="match status" value="1"/>
</dbReference>
<feature type="compositionally biased region" description="Low complexity" evidence="4">
    <location>
        <begin position="298"/>
        <end position="309"/>
    </location>
</feature>
<dbReference type="PANTHER" id="PTHR33050:SF7">
    <property type="entry name" value="RIBONUCLEASE H"/>
    <property type="match status" value="1"/>
</dbReference>
<sequence>MAEHGDAGKAGKSGEGPTPVPMPAEPELTAEQVEKKLLDQKFENQQLQHAAVMQQHALSIALLTEQVKGLRESASSAKGEAATTKTTGDAELEAKNLLPYVPYAPVNPFPVRPSTLEDLMPKVYDLYGDKTHALLCKKSNSSMRYEQATLGPALAYFHDAVVYEEETMDWMQGAPRAPMSVSECDELWDRMVRSHNTKKGVYAILCNRYTMLTLRASLDAEGGGTDAVRAKLAFMEEVNAGTEGVVGDSVMKKWLEEFDSSKSRSLMTATAKQAALAAKATLGGRSDSRIGKGGGRGAASTPSTSTGGASSEVLHWIARGAKMRWVKGPPPKFDHGTSLKDLTVAQQQWLSVEKERALLSGAWVRAHHRSHVSRVFLVKKPGENKWRLVMDLRWLNFFCVKSHCKMETLKKLRRLASEGDWCFTFDLKDGYHAVGIDPEFQKFMQFDIQGELFQCGALPFGWSDAPRVFVKFMKTLVELLRSPQAGEDRREIKKMLGGKAVQRRWAVRRREGGLHRGADQAGARVLPYMDDFMVITKTRDEAYFQRDRVTRLLSRLGLSRNEKKGVWEPTQVAVHLGLEVDLKDGLFRVTEDRLQKIHVKAKGLICRAAREKRWVQARELAGFNGLCQSVYLAVPAARLYLRELYFVLGTKKSWGSKVKLTRQAWEDLEWWARLPATSRWNGRKIWRSPTRAKLHTDSSMYAWGGVLNLKKEARGFWSDELRECHITHLELEAVHKTVRSFLTELEGKVVRLYCDNQAVVTMLSHFTSRNPELMRRMRRLWKLLDLHDIELQARYIRSEANEWADRLSRDKDLDDWRINRKWFDYAETAWGRHTVDRFASELSRQVARYYSGWHDPECEGVDSLAYDWRGETNWVNPPWRLLDEVAHKLREEGAAATVVAPYWPGQAWFRELEALSAEVLPVSCHLRGRGNETVVENLDDHEEVRSGCKIEIFWPDDQLWYPGTVGVTGADGKRKIEYDDGEIEFLELSKEKYRLPTAEAPTLEPTWRTAMLAHWSAKLGDGALADEAAEMQAAALRPSTAGNYEAHWKTFVDFCLEEGLPWLPATEGTVLKYIAFEKRRGTVRGSSLQPYLSAINNFHEDFGHDGPAKGRAVTRAVRGMTAMQTEAEEEQGCSATERTWLPAAAVRRVHQAADEIVVDSRESLELLRSCVYVVVAFVTFGRPQTGTAMLRESLLRDGSGLSVVLQKEKGRNHTRTKRRLHIPVDGVKGLHELLELWETARDEAWLNDAPTRTSGTAGTASYWRLPWESGKHIKASEANVWIGGALQHVGCVPPEGGHYSAHSTRKGAATCARAVGVTMEKVCYFGGWSQLSSAVLAYIDPTAVADNDMTYYFGWLAPGWKMDPLVALQQQLVALQQQLAVQQAQIDAAAAAALVRAPVVSAISPALRALIDEFSVSSVSVGSSLAVGPWPLETAERIVAVLSVHARRLSAMLVAAGADLFGADPLQEIRPASFPLLVHFCPELSVEDPAVLTGVRKTAELMRALAFYLQKSLIPWQEFVCLIEPAFVPADLHALIPPAEPGVAPGVSLPIPLLAPPALLPAPISPAVPLTSPAAFRQKDEDVVAAVRGENVFPDALALSGGSLLTCLTPVRPVSGLHRGLNLRVTPRQSFAEDESPAWEIGVDGRSHLKINSKCKTLEEWEQGFLQIALAAPSKEGGQVLLHFHSWFRLRALQFGFKVMLEFYDFLLRLIGEDRASMDESRVQTVWQEFQLRKFQLGTDLYSPAAPKWPSSERPTKEAWDSFGEPKHFSTFVGGPVDVGDKPVPVTKFTRWPAILDRLWAETSAASLESAGTSVTQWQEFLSELSDAGASVPGMTSHACRMAAAFRDDPDGDFLVRGAACGVGFPFSQVPEDTFCTVENYVSTEQWPAMRAEILKERSAGNMVPVLPHWKVQGVSAVGIVEKERKGVVKFRPVWDYSRPEDVGVNSRIDLVKERFSSVKDAYSLLRPGLWMAKVDLTAAYRSVPVAARYWMAHVFEWDGVVLADTRAPFGNSAMPGIFTRFTRAIVRWMQGQDKCEGPGQCLEFLGIELSTADEVCTARISEDWMLVVQAKVDEIRRLGSLGGAQVPRTKLEGLLGLLAFCGQVVHGLSLYTRYSHALLSQCKARFLHLSDKVVQDLKVICTVRRLYNARRVRLDRLEVKWEWFSTDASTGVGMGAVLDKRWFAVTWDGLRSQPQEVFFPFRPGCPQSSDIGYLELFTLYWALVLWGKYIEGKSVVVHIDNTCDIGQLEKWWGPSEYIPLLRQIFFLCVQHDIRLLPTYITSKDNVYSDLLSRGQVAEFKRRFREDMQVSAWIEDRDDWMLLPNLVGWTKEDDARVMDFRGHNAWGNLPFSDFLAILQNFLRCKRRQQNGTSRTFLVPCWEGNPGYELVKSLPEVFRVKRRWDARSTLFTAPSPEGDEVLDRVEAFTAALQAECYALNTQCSYSTGVRSFVSSCIAGRRRKFLEEMLPASDEVLAKWVVFMVIDQLVKPSTAKQYTSGVRALHLQLKFEWTPVRERWHVWAALQGCRKRWDTPSKQVMPVGFDELLQMQLMVDPNNFNDLTVFDAMVTAFFFFFRKDNVSIDKADAWNPRGHLCRCDVSFCDSGLVVVIRVRHSKTIQAGERYHTVSAHAVPGSPLCPLAALRRVLASPGLGPEGPLFCTQDAKGKLKPLTHSVFVSTFRRLAQRAGLHPEAYSGHSFRRGGATTAFRLQVQDSLIQAHGDWASECYELYCDLNESQRLILPSAMAAGAAAATTAFQARQ</sequence>
<dbReference type="InterPro" id="IPR052055">
    <property type="entry name" value="Hepadnavirus_pol/RT"/>
</dbReference>